<dbReference type="OrthoDB" id="2536795at2759"/>
<protein>
    <recommendedName>
        <fullName evidence="4">Secreted protein</fullName>
    </recommendedName>
</protein>
<keyword evidence="1" id="KW-0732">Signal</keyword>
<name>A0A6G1KFX4_9PLEO</name>
<keyword evidence="3" id="KW-1185">Reference proteome</keyword>
<proteinExistence type="predicted"/>
<sequence length="117" mass="13223">MSIWAIWAIWAIWGSKRAKWFMRIAKTLTSATKSTVMHNLIQHDGMATAARQILTPPDAASPHPLSTHLHVYRTSLPTRPESSTFASHHCTVTIIDTLQLYIEPSSTSELQRQMEPE</sequence>
<dbReference type="EMBL" id="MU005767">
    <property type="protein sequence ID" value="KAF2711533.1"/>
    <property type="molecule type" value="Genomic_DNA"/>
</dbReference>
<reference evidence="2" key="1">
    <citation type="journal article" date="2020" name="Stud. Mycol.">
        <title>101 Dothideomycetes genomes: a test case for predicting lifestyles and emergence of pathogens.</title>
        <authorList>
            <person name="Haridas S."/>
            <person name="Albert R."/>
            <person name="Binder M."/>
            <person name="Bloem J."/>
            <person name="Labutti K."/>
            <person name="Salamov A."/>
            <person name="Andreopoulos B."/>
            <person name="Baker S."/>
            <person name="Barry K."/>
            <person name="Bills G."/>
            <person name="Bluhm B."/>
            <person name="Cannon C."/>
            <person name="Castanera R."/>
            <person name="Culley D."/>
            <person name="Daum C."/>
            <person name="Ezra D."/>
            <person name="Gonzalez J."/>
            <person name="Henrissat B."/>
            <person name="Kuo A."/>
            <person name="Liang C."/>
            <person name="Lipzen A."/>
            <person name="Lutzoni F."/>
            <person name="Magnuson J."/>
            <person name="Mondo S."/>
            <person name="Nolan M."/>
            <person name="Ohm R."/>
            <person name="Pangilinan J."/>
            <person name="Park H.-J."/>
            <person name="Ramirez L."/>
            <person name="Alfaro M."/>
            <person name="Sun H."/>
            <person name="Tritt A."/>
            <person name="Yoshinaga Y."/>
            <person name="Zwiers L.-H."/>
            <person name="Turgeon B."/>
            <person name="Goodwin S."/>
            <person name="Spatafora J."/>
            <person name="Crous P."/>
            <person name="Grigoriev I."/>
        </authorList>
    </citation>
    <scope>NUCLEOTIDE SEQUENCE</scope>
    <source>
        <strain evidence="2">CBS 279.74</strain>
    </source>
</reference>
<feature type="signal peptide" evidence="1">
    <location>
        <begin position="1"/>
        <end position="18"/>
    </location>
</feature>
<evidence type="ECO:0008006" key="4">
    <source>
        <dbReference type="Google" id="ProtNLM"/>
    </source>
</evidence>
<feature type="chain" id="PRO_5026140987" description="Secreted protein" evidence="1">
    <location>
        <begin position="19"/>
        <end position="117"/>
    </location>
</feature>
<evidence type="ECO:0000313" key="3">
    <source>
        <dbReference type="Proteomes" id="UP000799428"/>
    </source>
</evidence>
<accession>A0A6G1KFX4</accession>
<dbReference type="Proteomes" id="UP000799428">
    <property type="component" value="Unassembled WGS sequence"/>
</dbReference>
<evidence type="ECO:0000313" key="2">
    <source>
        <dbReference type="EMBL" id="KAF2711533.1"/>
    </source>
</evidence>
<organism evidence="2 3">
    <name type="scientific">Pleomassaria siparia CBS 279.74</name>
    <dbReference type="NCBI Taxonomy" id="1314801"/>
    <lineage>
        <taxon>Eukaryota</taxon>
        <taxon>Fungi</taxon>
        <taxon>Dikarya</taxon>
        <taxon>Ascomycota</taxon>
        <taxon>Pezizomycotina</taxon>
        <taxon>Dothideomycetes</taxon>
        <taxon>Pleosporomycetidae</taxon>
        <taxon>Pleosporales</taxon>
        <taxon>Pleomassariaceae</taxon>
        <taxon>Pleomassaria</taxon>
    </lineage>
</organism>
<gene>
    <name evidence="2" type="ORF">K504DRAFT_500194</name>
</gene>
<evidence type="ECO:0000256" key="1">
    <source>
        <dbReference type="SAM" id="SignalP"/>
    </source>
</evidence>
<dbReference type="AlphaFoldDB" id="A0A6G1KFX4"/>